<dbReference type="GO" id="GO:0004553">
    <property type="term" value="F:hydrolase activity, hydrolyzing O-glycosyl compounds"/>
    <property type="evidence" value="ECO:0007669"/>
    <property type="project" value="InterPro"/>
</dbReference>
<comment type="caution">
    <text evidence="7">The sequence shown here is derived from an EMBL/GenBank/DDBJ whole genome shotgun (WGS) entry which is preliminary data.</text>
</comment>
<dbReference type="InterPro" id="IPR011081">
    <property type="entry name" value="Big_4"/>
</dbReference>
<feature type="chain" id="PRO_5039715940" description="Ricin B lectin domain-containing protein" evidence="5">
    <location>
        <begin position="32"/>
        <end position="1467"/>
    </location>
</feature>
<dbReference type="Gene3D" id="2.80.10.50">
    <property type="match status" value="7"/>
</dbReference>
<dbReference type="InterPro" id="IPR000772">
    <property type="entry name" value="Ricin_B_lectin"/>
</dbReference>
<dbReference type="PROSITE" id="PS50231">
    <property type="entry name" value="RICIN_B_LECTIN"/>
    <property type="match status" value="3"/>
</dbReference>
<dbReference type="CDD" id="cd00161">
    <property type="entry name" value="beta-trefoil_Ricin-like"/>
    <property type="match status" value="2"/>
</dbReference>
<sequence>MSKAKNTSGAGRAPFKVIAALCAVAMGAATAAVTTSAASAAPATVQTTQSASVQTAADQSNEELEIAPSGLPSKTAPFDQTIAYFLWPYQWGTQNVGDTKSPKQSALQVDRGSTSDVNQTESASGNAADEPQTYSQGDLSAGEYGWKGPGTRPTEPNLKSLDAQLKLVKESGMTYVKTSYLISPLNAVDPNCDQSVPGDCAPSTDLPDQIIQHILDAGLKPVVYFSQGNPDPKAVSNPDPHQVYKTVPSFTKQQVKDTIAHAIQKFANKGIIWEAFNEPESEEHWPGGNNKDEAKIQWIELDQFIGDTIQQYDPNAAYVWGNFSGPGKLNQYQNEMKDAHATALSGHGYWIDSPENPLASSPVGGYDFMDSEFGCSAGGTETSWSCGFSGVPKDSNLQGIWLIRQLLVKDIKGLNLASPYRMVGYDSFSINEDNDPANPGDVKTTEAYNIIKDVTLALKGYSYVDGSYQNADGVYRAIYRNKSGAQKLVYWTADKPTLDNDDQTKDVTINFEDKDVQLTAKAVPQVYETPKAPQEGTYLTNLTAWKTTDGQVIQAHGGSVLKDGDTFYWVGQGAPDNVPTDYNGAGGVFANQWLYTTINMYKSKDLVNWQFANAVTSIDDPNAAEYCDGNVAGLTSKVLDYTEGTRTEGRQAFKDLVAKHPQYLQNSKLGCKIERPHILKNAKTGKYLIWAHWEGTVGYGSSQLVAFQSDTVDGKYQPLKWQDGQVHAQPKVNVNGKLTPMASRDLSAWADPDTGKAYIVSSTEKVRLYRLNDDYTGVDPDGSYEFPNIKYREAPSLFKENGRFYMITSAQDYWDPTQTEYASTSNIEDPNGWTNLTELQSRDDARKNWGNQDSNTRTYIGQPTYVLQYQDANNKPAVMLLADDWNPLKSKTADVDTTKANYVMTPVKRLGNNQLSTPFQRTVVPMGAGQAPSTIVAVENPDAVTTNVGNVAQLPKTAKVTWADGTTTEEAVDWSSVDSQKFFTIGTFTATGKVKGLDVQVTVNVSLKDGTYVIATAIEDGSRVVDMTGASKAVGARAQLYTANGTMAQRYKFKHLDNGNYTIKNVNSGLFLAHGSAAGDPVTQQKDEGKAATQWQLAGTDSALTIAASDSSLALDLQGAINADGTPIQIFDGNSSEAQQWKISGAETPRDRLDKLADEHRNDIADGTYKFAAGKKNAEVLDVAGGSRDNGANVQIYSGNGTDAQAWTIKHDADGYLTITNAGSGKVLDVAGGSTNPGANVQQYDGNGTWAQKWIAVSTANGFKIQSAAAENLVLDIVGGSTDDGANVQIYSSNDSSAQRWRLKKTTTTRQRLDKLAADHKGDLADGTYEIASTAAKQMRFDVVGGSADDGANVQLYEGNGTNAQAWKVSHDKTGYVTLTNAQSGKVLDISGASTGDGANVQQWSSNGSLAQKWVLVKESNGSFTLHSALREDFVIDAAAGGTSNGTNIQMWTSNNSVAQHWAFNKK</sequence>
<dbReference type="PANTHER" id="PTHR22925:SF3">
    <property type="entry name" value="GLYCOSYL HYDROLASE FAMILY PROTEIN 43"/>
    <property type="match status" value="1"/>
</dbReference>
<dbReference type="PANTHER" id="PTHR22925">
    <property type="entry name" value="GLYCOSYL HYDROLASE 43 FAMILY MEMBER"/>
    <property type="match status" value="1"/>
</dbReference>
<dbReference type="SMART" id="SM00458">
    <property type="entry name" value="RICIN"/>
    <property type="match status" value="3"/>
</dbReference>
<dbReference type="SUPFAM" id="SSF75005">
    <property type="entry name" value="Arabinanase/levansucrase/invertase"/>
    <property type="match status" value="1"/>
</dbReference>
<keyword evidence="3" id="KW-0326">Glycosidase</keyword>
<keyword evidence="5" id="KW-0732">Signal</keyword>
<dbReference type="InterPro" id="IPR006710">
    <property type="entry name" value="Glyco_hydro_43"/>
</dbReference>
<feature type="domain" description="Ricin B lectin" evidence="6">
    <location>
        <begin position="1011"/>
        <end position="1144"/>
    </location>
</feature>
<feature type="domain" description="Ricin B lectin" evidence="6">
    <location>
        <begin position="1167"/>
        <end position="1304"/>
    </location>
</feature>
<dbReference type="InterPro" id="IPR023296">
    <property type="entry name" value="Glyco_hydro_beta-prop_sf"/>
</dbReference>
<evidence type="ECO:0000256" key="5">
    <source>
        <dbReference type="SAM" id="SignalP"/>
    </source>
</evidence>
<protein>
    <recommendedName>
        <fullName evidence="6">Ricin B lectin domain-containing protein</fullName>
    </recommendedName>
</protein>
<feature type="region of interest" description="Disordered" evidence="4">
    <location>
        <begin position="52"/>
        <end position="72"/>
    </location>
</feature>
<feature type="compositionally biased region" description="Polar residues" evidence="4">
    <location>
        <begin position="97"/>
        <end position="125"/>
    </location>
</feature>
<evidence type="ECO:0000259" key="6">
    <source>
        <dbReference type="SMART" id="SM00458"/>
    </source>
</evidence>
<organism evidence="7 8">
    <name type="scientific">Bifidobacterium tissieri</name>
    <dbReference type="NCBI Taxonomy" id="1630162"/>
    <lineage>
        <taxon>Bacteria</taxon>
        <taxon>Bacillati</taxon>
        <taxon>Actinomycetota</taxon>
        <taxon>Actinomycetes</taxon>
        <taxon>Bifidobacteriales</taxon>
        <taxon>Bifidobacteriaceae</taxon>
        <taxon>Bifidobacterium</taxon>
    </lineage>
</organism>
<dbReference type="RefSeq" id="WP_150382088.1">
    <property type="nucleotide sequence ID" value="NZ_RZUJ01000015.1"/>
</dbReference>
<evidence type="ECO:0000256" key="3">
    <source>
        <dbReference type="ARBA" id="ARBA00023295"/>
    </source>
</evidence>
<dbReference type="Pfam" id="PF04616">
    <property type="entry name" value="Glyco_hydro_43"/>
    <property type="match status" value="1"/>
</dbReference>
<dbReference type="EMBL" id="RZUI01000020">
    <property type="protein sequence ID" value="KAA8827331.1"/>
    <property type="molecule type" value="Genomic_DNA"/>
</dbReference>
<dbReference type="SUPFAM" id="SSF51445">
    <property type="entry name" value="(Trans)glycosidases"/>
    <property type="match status" value="1"/>
</dbReference>
<keyword evidence="2" id="KW-0378">Hydrolase</keyword>
<dbReference type="GO" id="GO:0005975">
    <property type="term" value="P:carbohydrate metabolic process"/>
    <property type="evidence" value="ECO:0007669"/>
    <property type="project" value="InterPro"/>
</dbReference>
<evidence type="ECO:0000256" key="2">
    <source>
        <dbReference type="ARBA" id="ARBA00022801"/>
    </source>
</evidence>
<feature type="signal peptide" evidence="5">
    <location>
        <begin position="1"/>
        <end position="31"/>
    </location>
</feature>
<proteinExistence type="inferred from homology"/>
<dbReference type="Pfam" id="PF07532">
    <property type="entry name" value="Big_4"/>
    <property type="match status" value="1"/>
</dbReference>
<evidence type="ECO:0000256" key="1">
    <source>
        <dbReference type="ARBA" id="ARBA00009865"/>
    </source>
</evidence>
<dbReference type="InterPro" id="IPR035992">
    <property type="entry name" value="Ricin_B-like_lectins"/>
</dbReference>
<gene>
    <name evidence="7" type="ORF">EMO89_10920</name>
</gene>
<feature type="domain" description="Ricin B lectin" evidence="6">
    <location>
        <begin position="1326"/>
        <end position="1465"/>
    </location>
</feature>
<evidence type="ECO:0000313" key="7">
    <source>
        <dbReference type="EMBL" id="KAA8827331.1"/>
    </source>
</evidence>
<dbReference type="Pfam" id="PF14200">
    <property type="entry name" value="RicinB_lectin_2"/>
    <property type="match status" value="4"/>
</dbReference>
<feature type="region of interest" description="Disordered" evidence="4">
    <location>
        <begin position="97"/>
        <end position="158"/>
    </location>
</feature>
<accession>A0A5M9ZUY5</accession>
<evidence type="ECO:0000256" key="4">
    <source>
        <dbReference type="SAM" id="MobiDB-lite"/>
    </source>
</evidence>
<evidence type="ECO:0000313" key="8">
    <source>
        <dbReference type="Proteomes" id="UP000412028"/>
    </source>
</evidence>
<dbReference type="OrthoDB" id="3222712at2"/>
<comment type="similarity">
    <text evidence="1">Belongs to the glycosyl hydrolase 43 family.</text>
</comment>
<dbReference type="SUPFAM" id="SSF50370">
    <property type="entry name" value="Ricin B-like lectins"/>
    <property type="match status" value="3"/>
</dbReference>
<dbReference type="Gene3D" id="2.115.10.20">
    <property type="entry name" value="Glycosyl hydrolase domain, family 43"/>
    <property type="match status" value="1"/>
</dbReference>
<name>A0A5M9ZUY5_9BIFI</name>
<dbReference type="Proteomes" id="UP000412028">
    <property type="component" value="Unassembled WGS sequence"/>
</dbReference>
<dbReference type="InterPro" id="IPR017853">
    <property type="entry name" value="GH"/>
</dbReference>
<reference evidence="7 8" key="1">
    <citation type="journal article" date="2019" name="Syst. Appl. Microbiol.">
        <title>Characterization of Bifidobacterium species in feaces of the Egyptian fruit bat: Description of B. vespertilionis sp. nov. and B. rousetti sp. nov.</title>
        <authorList>
            <person name="Modesto M."/>
            <person name="Satti M."/>
            <person name="Watanabe K."/>
            <person name="Puglisi E."/>
            <person name="Morelli L."/>
            <person name="Huang C.-H."/>
            <person name="Liou J.-S."/>
            <person name="Miyashita M."/>
            <person name="Tamura T."/>
            <person name="Saito S."/>
            <person name="Mori K."/>
            <person name="Huang L."/>
            <person name="Sciavilla P."/>
            <person name="Sandri C."/>
            <person name="Spiezio C."/>
            <person name="Vitali F."/>
            <person name="Cavalieri D."/>
            <person name="Perpetuini G."/>
            <person name="Tofalo R."/>
            <person name="Bonetti A."/>
            <person name="Arita M."/>
            <person name="Mattarelli P."/>
        </authorList>
    </citation>
    <scope>NUCLEOTIDE SEQUENCE [LARGE SCALE GENOMIC DNA]</scope>
    <source>
        <strain evidence="7 8">RST7</strain>
    </source>
</reference>